<dbReference type="EMBL" id="KL597087">
    <property type="protein sequence ID" value="KER20145.1"/>
    <property type="molecule type" value="Genomic_DNA"/>
</dbReference>
<dbReference type="AlphaFoldDB" id="A0A074ZAA4"/>
<protein>
    <submittedName>
        <fullName evidence="1">Uncharacterized protein</fullName>
    </submittedName>
</protein>
<proteinExistence type="predicted"/>
<gene>
    <name evidence="1" type="ORF">T265_11246</name>
</gene>
<sequence>MNGNTQGKQDVKRIQLQMILTRPCEYRRSGFVNSELVFYSEKRGFDKPATWYYKERHTPVPITRLLPRFLEQWRSEFQERITCAKQNSSIHQLRQVSVAQVYRADLARKLAEMHSHADDEDCSEVEWKRVKEAMLSSFKTVLFKQSDSTMNRRDQ</sequence>
<dbReference type="KEGG" id="ovi:T265_11246"/>
<evidence type="ECO:0000313" key="1">
    <source>
        <dbReference type="EMBL" id="KER20145.1"/>
    </source>
</evidence>
<accession>A0A074ZAA4</accession>
<keyword evidence="2" id="KW-1185">Reference proteome</keyword>
<organism evidence="1 2">
    <name type="scientific">Opisthorchis viverrini</name>
    <name type="common">Southeast Asian liver fluke</name>
    <dbReference type="NCBI Taxonomy" id="6198"/>
    <lineage>
        <taxon>Eukaryota</taxon>
        <taxon>Metazoa</taxon>
        <taxon>Spiralia</taxon>
        <taxon>Lophotrochozoa</taxon>
        <taxon>Platyhelminthes</taxon>
        <taxon>Trematoda</taxon>
        <taxon>Digenea</taxon>
        <taxon>Opisthorchiida</taxon>
        <taxon>Opisthorchiata</taxon>
        <taxon>Opisthorchiidae</taxon>
        <taxon>Opisthorchis</taxon>
    </lineage>
</organism>
<evidence type="ECO:0000313" key="2">
    <source>
        <dbReference type="Proteomes" id="UP000054324"/>
    </source>
</evidence>
<name>A0A074ZAA4_OPIVI</name>
<reference evidence="1 2" key="1">
    <citation type="submission" date="2013-11" db="EMBL/GenBank/DDBJ databases">
        <title>Opisthorchis viverrini - life in the bile duct.</title>
        <authorList>
            <person name="Young N.D."/>
            <person name="Nagarajan N."/>
            <person name="Lin S.J."/>
            <person name="Korhonen P.K."/>
            <person name="Jex A.R."/>
            <person name="Hall R.S."/>
            <person name="Safavi-Hemami H."/>
            <person name="Kaewkong W."/>
            <person name="Bertrand D."/>
            <person name="Gao S."/>
            <person name="Seet Q."/>
            <person name="Wongkham S."/>
            <person name="Teh B.T."/>
            <person name="Wongkham C."/>
            <person name="Intapan P.M."/>
            <person name="Maleewong W."/>
            <person name="Yang X."/>
            <person name="Hu M."/>
            <person name="Wang Z."/>
            <person name="Hofmann A."/>
            <person name="Sternberg P.W."/>
            <person name="Tan P."/>
            <person name="Wang J."/>
            <person name="Gasser R.B."/>
        </authorList>
    </citation>
    <scope>NUCLEOTIDE SEQUENCE [LARGE SCALE GENOMIC DNA]</scope>
</reference>
<dbReference type="CTD" id="20325414"/>
<dbReference type="Proteomes" id="UP000054324">
    <property type="component" value="Unassembled WGS sequence"/>
</dbReference>
<dbReference type="RefSeq" id="XP_009176114.1">
    <property type="nucleotide sequence ID" value="XM_009177850.1"/>
</dbReference>
<dbReference type="GeneID" id="20325414"/>